<keyword evidence="5" id="KW-0539">Nucleus</keyword>
<evidence type="ECO:0000259" key="6">
    <source>
        <dbReference type="Pfam" id="PF01138"/>
    </source>
</evidence>
<evidence type="ECO:0000313" key="8">
    <source>
        <dbReference type="Proteomes" id="UP001590950"/>
    </source>
</evidence>
<dbReference type="Pfam" id="PF01138">
    <property type="entry name" value="RNase_PH"/>
    <property type="match status" value="1"/>
</dbReference>
<dbReference type="SUPFAM" id="SSF55666">
    <property type="entry name" value="Ribonuclease PH domain 2-like"/>
    <property type="match status" value="1"/>
</dbReference>
<evidence type="ECO:0000256" key="5">
    <source>
        <dbReference type="ARBA" id="ARBA00023242"/>
    </source>
</evidence>
<feature type="domain" description="Exoribonuclease phosphorolytic" evidence="6">
    <location>
        <begin position="3"/>
        <end position="133"/>
    </location>
</feature>
<evidence type="ECO:0000256" key="1">
    <source>
        <dbReference type="ARBA" id="ARBA00004123"/>
    </source>
</evidence>
<evidence type="ECO:0000256" key="2">
    <source>
        <dbReference type="ARBA" id="ARBA00006678"/>
    </source>
</evidence>
<comment type="subcellular location">
    <subcellularLocation>
        <location evidence="1">Nucleus</location>
    </subcellularLocation>
</comment>
<evidence type="ECO:0000313" key="7">
    <source>
        <dbReference type="EMBL" id="KAL2048567.1"/>
    </source>
</evidence>
<gene>
    <name evidence="7" type="ORF">N7G274_000479</name>
</gene>
<dbReference type="Proteomes" id="UP001590950">
    <property type="component" value="Unassembled WGS sequence"/>
</dbReference>
<dbReference type="InterPro" id="IPR050080">
    <property type="entry name" value="RNase_PH"/>
</dbReference>
<evidence type="ECO:0000256" key="3">
    <source>
        <dbReference type="ARBA" id="ARBA00022552"/>
    </source>
</evidence>
<dbReference type="PANTHER" id="PTHR11953">
    <property type="entry name" value="EXOSOME COMPLEX COMPONENT"/>
    <property type="match status" value="1"/>
</dbReference>
<accession>A0ABR4AS97</accession>
<dbReference type="CDD" id="cd11372">
    <property type="entry name" value="RNase_PH_RRP46"/>
    <property type="match status" value="1"/>
</dbReference>
<comment type="similarity">
    <text evidence="2">Belongs to the RNase PH family.</text>
</comment>
<dbReference type="PANTHER" id="PTHR11953:SF1">
    <property type="entry name" value="EXOSOME COMPLEX COMPONENT RRP46"/>
    <property type="match status" value="1"/>
</dbReference>
<dbReference type="InterPro" id="IPR001247">
    <property type="entry name" value="ExoRNase_PH_dom1"/>
</dbReference>
<comment type="caution">
    <text evidence="7">The sequence shown here is derived from an EMBL/GenBank/DDBJ whole genome shotgun (WGS) entry which is preliminary data.</text>
</comment>
<keyword evidence="3" id="KW-0698">rRNA processing</keyword>
<dbReference type="InterPro" id="IPR020568">
    <property type="entry name" value="Ribosomal_Su5_D2-typ_SF"/>
</dbReference>
<reference evidence="7 8" key="1">
    <citation type="submission" date="2024-09" db="EMBL/GenBank/DDBJ databases">
        <title>Rethinking Asexuality: The Enigmatic Case of Functional Sexual Genes in Lepraria (Stereocaulaceae).</title>
        <authorList>
            <person name="Doellman M."/>
            <person name="Sun Y."/>
            <person name="Barcenas-Pena A."/>
            <person name="Lumbsch H.T."/>
            <person name="Grewe F."/>
        </authorList>
    </citation>
    <scope>NUCLEOTIDE SEQUENCE [LARGE SCALE GENOMIC DNA]</scope>
    <source>
        <strain evidence="7 8">Mercado 3170</strain>
    </source>
</reference>
<name>A0ABR4AS97_9LECA</name>
<dbReference type="InterPro" id="IPR027408">
    <property type="entry name" value="PNPase/RNase_PH_dom_sf"/>
</dbReference>
<dbReference type="SUPFAM" id="SSF54211">
    <property type="entry name" value="Ribosomal protein S5 domain 2-like"/>
    <property type="match status" value="1"/>
</dbReference>
<proteinExistence type="inferred from homology"/>
<protein>
    <recommendedName>
        <fullName evidence="6">Exoribonuclease phosphorolytic domain-containing protein</fullName>
    </recommendedName>
</protein>
<dbReference type="Gene3D" id="3.30.230.70">
    <property type="entry name" value="GHMP Kinase, N-terminal domain"/>
    <property type="match status" value="1"/>
</dbReference>
<dbReference type="InterPro" id="IPR036345">
    <property type="entry name" value="ExoRNase_PH_dom2_sf"/>
</dbReference>
<keyword evidence="4" id="KW-0271">Exosome</keyword>
<keyword evidence="8" id="KW-1185">Reference proteome</keyword>
<sequence>MTSITLSTIHRADGSATFTGNGYAVIATVNGPIDVQRRDELPEEAAIDVTVRPAGGVGGVRERHLESIVQKTLRHVVLVSAHPRTLIQVTLQIVASQEDHLNYGSLPQTSPYIPILPALLQASILALLSASIPLLMTLTSTLIAVKESGGLAPCPSAQDLRAATSIHALAFSSYGDLLVVESEGHFTSEKWEEVCTRAWSICHGEEEEESGSDDVSMGSQGGARLENVLRDAVRQKVVNEDKWKQSPLITAT</sequence>
<evidence type="ECO:0000256" key="4">
    <source>
        <dbReference type="ARBA" id="ARBA00022835"/>
    </source>
</evidence>
<organism evidence="7 8">
    <name type="scientific">Stereocaulon virgatum</name>
    <dbReference type="NCBI Taxonomy" id="373712"/>
    <lineage>
        <taxon>Eukaryota</taxon>
        <taxon>Fungi</taxon>
        <taxon>Dikarya</taxon>
        <taxon>Ascomycota</taxon>
        <taxon>Pezizomycotina</taxon>
        <taxon>Lecanoromycetes</taxon>
        <taxon>OSLEUM clade</taxon>
        <taxon>Lecanoromycetidae</taxon>
        <taxon>Lecanorales</taxon>
        <taxon>Lecanorineae</taxon>
        <taxon>Stereocaulaceae</taxon>
        <taxon>Stereocaulon</taxon>
    </lineage>
</organism>
<dbReference type="EMBL" id="JBEFKJ010000001">
    <property type="protein sequence ID" value="KAL2048567.1"/>
    <property type="molecule type" value="Genomic_DNA"/>
</dbReference>